<dbReference type="Pfam" id="PF00078">
    <property type="entry name" value="RVT_1"/>
    <property type="match status" value="1"/>
</dbReference>
<dbReference type="RefSeq" id="XP_056524730.1">
    <property type="nucleotide sequence ID" value="XM_056662617.1"/>
</dbReference>
<gene>
    <name evidence="2" type="ORF">N7515_001873</name>
</gene>
<dbReference type="PANTHER" id="PTHR33481:SF1">
    <property type="entry name" value="ENDONUCLEASE_EXONUCLEASE_PHOSPHATASE DOMAIN-CONTAINING PROTEIN-RELATED"/>
    <property type="match status" value="1"/>
</dbReference>
<evidence type="ECO:0000313" key="3">
    <source>
        <dbReference type="Proteomes" id="UP001149079"/>
    </source>
</evidence>
<dbReference type="PANTHER" id="PTHR33481">
    <property type="entry name" value="REVERSE TRANSCRIPTASE"/>
    <property type="match status" value="1"/>
</dbReference>
<dbReference type="AlphaFoldDB" id="A0A9W9L8T2"/>
<evidence type="ECO:0000259" key="1">
    <source>
        <dbReference type="PROSITE" id="PS50878"/>
    </source>
</evidence>
<protein>
    <recommendedName>
        <fullName evidence="1">Reverse transcriptase domain-containing protein</fullName>
    </recommendedName>
</protein>
<dbReference type="PROSITE" id="PS50878">
    <property type="entry name" value="RT_POL"/>
    <property type="match status" value="1"/>
</dbReference>
<dbReference type="OrthoDB" id="4368687at2759"/>
<dbReference type="GeneID" id="81401787"/>
<proteinExistence type="predicted"/>
<comment type="caution">
    <text evidence="2">The sequence shown here is derived from an EMBL/GenBank/DDBJ whole genome shotgun (WGS) entry which is preliminary data.</text>
</comment>
<feature type="domain" description="Reverse transcriptase" evidence="1">
    <location>
        <begin position="1"/>
        <end position="127"/>
    </location>
</feature>
<dbReference type="Proteomes" id="UP001149079">
    <property type="component" value="Unassembled WGS sequence"/>
</dbReference>
<evidence type="ECO:0000313" key="2">
    <source>
        <dbReference type="EMBL" id="KAJ5143086.1"/>
    </source>
</evidence>
<keyword evidence="3" id="KW-1185">Reference proteome</keyword>
<reference evidence="2" key="1">
    <citation type="submission" date="2022-11" db="EMBL/GenBank/DDBJ databases">
        <authorList>
            <person name="Petersen C."/>
        </authorList>
    </citation>
    <scope>NUCLEOTIDE SEQUENCE</scope>
    <source>
        <strain evidence="2">IBT 22155</strain>
    </source>
</reference>
<reference evidence="2" key="2">
    <citation type="journal article" date="2023" name="IMA Fungus">
        <title>Comparative genomic study of the Penicillium genus elucidates a diverse pangenome and 15 lateral gene transfer events.</title>
        <authorList>
            <person name="Petersen C."/>
            <person name="Sorensen T."/>
            <person name="Nielsen M.R."/>
            <person name="Sondergaard T.E."/>
            <person name="Sorensen J.L."/>
            <person name="Fitzpatrick D.A."/>
            <person name="Frisvad J.C."/>
            <person name="Nielsen K.L."/>
        </authorList>
    </citation>
    <scope>NUCLEOTIDE SEQUENCE</scope>
    <source>
        <strain evidence="2">IBT 22155</strain>
    </source>
</reference>
<dbReference type="InterPro" id="IPR000477">
    <property type="entry name" value="RT_dom"/>
</dbReference>
<sequence length="198" mass="22339">MANALLQPGTPQGSPLSPVLFILFAIVTSLYRRLSSISGLATIGFADDTNLLAFGKDTTTCCGILEHAYRVCDEWAKERGMRFGPEKSELIHFTRTRLLRTEGVRILEEGRATLAPVEPARFLGVWLDRKFSFKYHVKRVRVKLETQSRALTRLSSKTWGVRVSKSRDIYTKSIRSVMEYGASAWHSLLRHVDLTPPA</sequence>
<organism evidence="2 3">
    <name type="scientific">Penicillium bovifimosum</name>
    <dbReference type="NCBI Taxonomy" id="126998"/>
    <lineage>
        <taxon>Eukaryota</taxon>
        <taxon>Fungi</taxon>
        <taxon>Dikarya</taxon>
        <taxon>Ascomycota</taxon>
        <taxon>Pezizomycotina</taxon>
        <taxon>Eurotiomycetes</taxon>
        <taxon>Eurotiomycetidae</taxon>
        <taxon>Eurotiales</taxon>
        <taxon>Aspergillaceae</taxon>
        <taxon>Penicillium</taxon>
    </lineage>
</organism>
<accession>A0A9W9L8T2</accession>
<dbReference type="EMBL" id="JAPQKL010000002">
    <property type="protein sequence ID" value="KAJ5143086.1"/>
    <property type="molecule type" value="Genomic_DNA"/>
</dbReference>
<name>A0A9W9L8T2_9EURO</name>